<gene>
    <name evidence="7" type="ORF">BLITH_1113</name>
</gene>
<evidence type="ECO:0000313" key="8">
    <source>
        <dbReference type="Proteomes" id="UP000244016"/>
    </source>
</evidence>
<reference evidence="7 8" key="1">
    <citation type="submission" date="2017-08" db="EMBL/GenBank/DDBJ databases">
        <title>Burning lignite coal seam in the remote Altai Mountains harbors a hydrogen-driven thermophilic microbial community.</title>
        <authorList>
            <person name="Kadnikov V.V."/>
            <person name="Mardanov A.V."/>
            <person name="Ivasenko D."/>
            <person name="Beletsky A.V."/>
            <person name="Karnachuk O.V."/>
            <person name="Ravin N.V."/>
        </authorList>
    </citation>
    <scope>NUCLEOTIDE SEQUENCE [LARGE SCALE GENOMIC DNA]</scope>
    <source>
        <strain evidence="7">AL31</strain>
    </source>
</reference>
<dbReference type="Proteomes" id="UP000244016">
    <property type="component" value="Unassembled WGS sequence"/>
</dbReference>
<dbReference type="SMART" id="SM00827">
    <property type="entry name" value="PKS_AT"/>
    <property type="match status" value="1"/>
</dbReference>
<proteinExistence type="inferred from homology"/>
<dbReference type="SUPFAM" id="SSF55048">
    <property type="entry name" value="Probable ACP-binding domain of malonyl-CoA ACP transacylase"/>
    <property type="match status" value="1"/>
</dbReference>
<feature type="active site" evidence="5">
    <location>
        <position position="98"/>
    </location>
</feature>
<protein>
    <recommendedName>
        <fullName evidence="4">Malonyl CoA-acyl carrier protein transacylase</fullName>
        <ecNumber evidence="4">2.3.1.39</ecNumber>
    </recommendedName>
</protein>
<dbReference type="GO" id="GO:0006633">
    <property type="term" value="P:fatty acid biosynthetic process"/>
    <property type="evidence" value="ECO:0007669"/>
    <property type="project" value="TreeGrafter"/>
</dbReference>
<dbReference type="InterPro" id="IPR016035">
    <property type="entry name" value="Acyl_Trfase/lysoPLipase"/>
</dbReference>
<dbReference type="Pfam" id="PF00698">
    <property type="entry name" value="Acyl_transf_1"/>
    <property type="match status" value="1"/>
</dbReference>
<dbReference type="InterPro" id="IPR014043">
    <property type="entry name" value="Acyl_transferase_dom"/>
</dbReference>
<comment type="caution">
    <text evidence="7">The sequence shown here is derived from an EMBL/GenBank/DDBJ whole genome shotgun (WGS) entry which is preliminary data.</text>
</comment>
<sequence>MSRDLSLPSVAYVFPGQGAQKVGMGRDLWEALPWARERFRLAEDLTGISLAEVVLRGPEAELTETVVLQPALFLVETLLFDALRDLGAPPPVVVAGHSLGEYAALYAAGVLDFAQGIRLTHARGLAMAEAARQNPGTMAAVVGLSPEVVESVCREVSALGEAFGVEAANLNSPEQVVISGRAAGVEEASRRLLALGAPRVVPLRVAGPFHSSYMATAQKELGRVLREVALREPSVPVLVNAWARPVRSAAELREALLEQLVRPVRWVDAVRALRALGVETIVEVGPRSVLTGLVRETDPGFSLYNVASLAGAQVVAGRLRSANDVEEDA</sequence>
<dbReference type="InterPro" id="IPR016036">
    <property type="entry name" value="Malonyl_transacylase_ACP-bd"/>
</dbReference>
<dbReference type="NCBIfam" id="TIGR00128">
    <property type="entry name" value="fabD"/>
    <property type="match status" value="1"/>
</dbReference>
<dbReference type="GO" id="GO:0004314">
    <property type="term" value="F:[acyl-carrier-protein] S-malonyltransferase activity"/>
    <property type="evidence" value="ECO:0007669"/>
    <property type="project" value="UniProtKB-EC"/>
</dbReference>
<organism evidence="7 8">
    <name type="scientific">Brockia lithotrophica</name>
    <dbReference type="NCBI Taxonomy" id="933949"/>
    <lineage>
        <taxon>Bacteria</taxon>
        <taxon>Bacillati</taxon>
        <taxon>Bacillota</taxon>
        <taxon>Bacilli</taxon>
        <taxon>Bacillales</taxon>
        <taxon>Bacillales Family X. Incertae Sedis</taxon>
        <taxon>Brockia</taxon>
    </lineage>
</organism>
<dbReference type="InterPro" id="IPR004410">
    <property type="entry name" value="Malonyl_CoA-ACP_transAc_FabD"/>
</dbReference>
<evidence type="ECO:0000256" key="1">
    <source>
        <dbReference type="ARBA" id="ARBA00022679"/>
    </source>
</evidence>
<dbReference type="AlphaFoldDB" id="A0A2T5G7H8"/>
<feature type="domain" description="Malonyl-CoA:ACP transacylase (MAT)" evidence="6">
    <location>
        <begin position="13"/>
        <end position="313"/>
    </location>
</feature>
<dbReference type="PANTHER" id="PTHR42681">
    <property type="entry name" value="MALONYL-COA-ACYL CARRIER PROTEIN TRANSACYLASE, MITOCHONDRIAL"/>
    <property type="match status" value="1"/>
</dbReference>
<dbReference type="GO" id="GO:0005829">
    <property type="term" value="C:cytosol"/>
    <property type="evidence" value="ECO:0007669"/>
    <property type="project" value="TreeGrafter"/>
</dbReference>
<keyword evidence="2 4" id="KW-0012">Acyltransferase</keyword>
<dbReference type="Gene3D" id="3.40.366.10">
    <property type="entry name" value="Malonyl-Coenzyme A Acyl Carrier Protein, domain 2"/>
    <property type="match status" value="1"/>
</dbReference>
<dbReference type="FunFam" id="3.30.70.250:FF:000001">
    <property type="entry name" value="Malonyl CoA-acyl carrier protein transacylase"/>
    <property type="match status" value="1"/>
</dbReference>
<comment type="similarity">
    <text evidence="4">Belongs to the fabD family.</text>
</comment>
<dbReference type="InterPro" id="IPR024925">
    <property type="entry name" value="Malonyl_CoA-ACP_transAc"/>
</dbReference>
<feature type="active site" evidence="5">
    <location>
        <position position="210"/>
    </location>
</feature>
<dbReference type="Gene3D" id="3.30.70.250">
    <property type="entry name" value="Malonyl-CoA ACP transacylase, ACP-binding"/>
    <property type="match status" value="1"/>
</dbReference>
<comment type="catalytic activity">
    <reaction evidence="3 4">
        <text>holo-[ACP] + malonyl-CoA = malonyl-[ACP] + CoA</text>
        <dbReference type="Rhea" id="RHEA:41792"/>
        <dbReference type="Rhea" id="RHEA-COMP:9623"/>
        <dbReference type="Rhea" id="RHEA-COMP:9685"/>
        <dbReference type="ChEBI" id="CHEBI:57287"/>
        <dbReference type="ChEBI" id="CHEBI:57384"/>
        <dbReference type="ChEBI" id="CHEBI:64479"/>
        <dbReference type="ChEBI" id="CHEBI:78449"/>
        <dbReference type="EC" id="2.3.1.39"/>
    </reaction>
</comment>
<dbReference type="PANTHER" id="PTHR42681:SF1">
    <property type="entry name" value="MALONYL-COA-ACYL CARRIER PROTEIN TRANSACYLASE, MITOCHONDRIAL"/>
    <property type="match status" value="1"/>
</dbReference>
<evidence type="ECO:0000313" key="7">
    <source>
        <dbReference type="EMBL" id="PTQ52146.1"/>
    </source>
</evidence>
<dbReference type="PIRSF" id="PIRSF000446">
    <property type="entry name" value="Mct"/>
    <property type="match status" value="1"/>
</dbReference>
<dbReference type="EMBL" id="PEBW01000003">
    <property type="protein sequence ID" value="PTQ52146.1"/>
    <property type="molecule type" value="Genomic_DNA"/>
</dbReference>
<name>A0A2T5G7H8_9BACL</name>
<evidence type="ECO:0000256" key="3">
    <source>
        <dbReference type="ARBA" id="ARBA00048462"/>
    </source>
</evidence>
<dbReference type="InterPro" id="IPR050858">
    <property type="entry name" value="Mal-CoA-ACP_Trans/PKS_FabD"/>
</dbReference>
<evidence type="ECO:0000256" key="2">
    <source>
        <dbReference type="ARBA" id="ARBA00023315"/>
    </source>
</evidence>
<dbReference type="InterPro" id="IPR001227">
    <property type="entry name" value="Ac_transferase_dom_sf"/>
</dbReference>
<evidence type="ECO:0000256" key="5">
    <source>
        <dbReference type="PIRSR" id="PIRSR000446-1"/>
    </source>
</evidence>
<dbReference type="EC" id="2.3.1.39" evidence="4"/>
<evidence type="ECO:0000259" key="6">
    <source>
        <dbReference type="SMART" id="SM00827"/>
    </source>
</evidence>
<keyword evidence="1 4" id="KW-0808">Transferase</keyword>
<evidence type="ECO:0000256" key="4">
    <source>
        <dbReference type="PIRNR" id="PIRNR000446"/>
    </source>
</evidence>
<accession>A0A2T5G7H8</accession>
<dbReference type="SUPFAM" id="SSF52151">
    <property type="entry name" value="FabD/lysophospholipase-like"/>
    <property type="match status" value="1"/>
</dbReference>